<proteinExistence type="predicted"/>
<accession>A0A7J4XRK5</accession>
<dbReference type="Pfam" id="PF09357">
    <property type="entry name" value="RteC"/>
    <property type="match status" value="1"/>
</dbReference>
<reference evidence="1 2" key="1">
    <citation type="journal article" date="2019" name="Nat. Med.">
        <title>A library of human gut bacterial isolates paired with longitudinal multiomics data enables mechanistic microbiome research.</title>
        <authorList>
            <person name="Poyet M."/>
            <person name="Groussin M."/>
            <person name="Gibbons S.M."/>
            <person name="Avila-Pacheco J."/>
            <person name="Jiang X."/>
            <person name="Kearney S.M."/>
            <person name="Perrotta A.R."/>
            <person name="Berdy B."/>
            <person name="Zhao S."/>
            <person name="Lieberman T.D."/>
            <person name="Swanson P.K."/>
            <person name="Smith M."/>
            <person name="Roesemann S."/>
            <person name="Alexander J.E."/>
            <person name="Rich S.A."/>
            <person name="Livny J."/>
            <person name="Vlamakis H."/>
            <person name="Clish C."/>
            <person name="Bullock K."/>
            <person name="Deik A."/>
            <person name="Scott J."/>
            <person name="Pierce K.A."/>
            <person name="Xavier R.J."/>
            <person name="Alm E.J."/>
        </authorList>
    </citation>
    <scope>NUCLEOTIDE SEQUENCE [LARGE SCALE GENOMIC DNA]</scope>
    <source>
        <strain evidence="1 2">BIOML-A15</strain>
    </source>
</reference>
<evidence type="ECO:0000313" key="2">
    <source>
        <dbReference type="Proteomes" id="UP000424805"/>
    </source>
</evidence>
<dbReference type="Proteomes" id="UP000424805">
    <property type="component" value="Unassembled WGS sequence"/>
</dbReference>
<sequence>MNNETKYESIINGIDEVIYEKIDVDSCTISIEISLEIVEFMQKSLENLRDYIINHPFESKDEEIHFFKYVKPEVLGRLLYFTDIYNVEMRMPNGSNDVLKKYFEDRLYELTEYFEGNLDFYQYYRSKATHLDTHYFVRGHMDFKLCPNCMPYDRDPDFSTCYDHKAAQILANDMLCVYLNKKLQSLDKQSVIEQSRIYLPENPFHWTATKTAAIELGYAIYAAGVLNNGCADIKEIMTYIEASFKIDLGDYYRTYITIKERKKDRTSFLNKLIQCLLNKMDEDDA</sequence>
<name>A0A7J4XRK5_BACOV</name>
<dbReference type="InterPro" id="IPR018534">
    <property type="entry name" value="Tet_reg_excision_RteC"/>
</dbReference>
<dbReference type="AlphaFoldDB" id="A0A7J4XRK5"/>
<gene>
    <name evidence="1" type="ORF">F3B90_23910</name>
</gene>
<evidence type="ECO:0008006" key="3">
    <source>
        <dbReference type="Google" id="ProtNLM"/>
    </source>
</evidence>
<evidence type="ECO:0000313" key="1">
    <source>
        <dbReference type="EMBL" id="KAA4620453.1"/>
    </source>
</evidence>
<comment type="caution">
    <text evidence="1">The sequence shown here is derived from an EMBL/GenBank/DDBJ whole genome shotgun (WGS) entry which is preliminary data.</text>
</comment>
<organism evidence="1 2">
    <name type="scientific">Bacteroides ovatus</name>
    <dbReference type="NCBI Taxonomy" id="28116"/>
    <lineage>
        <taxon>Bacteria</taxon>
        <taxon>Pseudomonadati</taxon>
        <taxon>Bacteroidota</taxon>
        <taxon>Bacteroidia</taxon>
        <taxon>Bacteroidales</taxon>
        <taxon>Bacteroidaceae</taxon>
        <taxon>Bacteroides</taxon>
    </lineage>
</organism>
<protein>
    <recommendedName>
        <fullName evidence="3">RteC protein</fullName>
    </recommendedName>
</protein>
<dbReference type="EMBL" id="VWFP01000036">
    <property type="protein sequence ID" value="KAA4620453.1"/>
    <property type="molecule type" value="Genomic_DNA"/>
</dbReference>